<reference evidence="1" key="1">
    <citation type="journal article" date="2021" name="Proc. Natl. Acad. Sci. U.S.A.">
        <title>A Catalog of Tens of Thousands of Viruses from Human Metagenomes Reveals Hidden Associations with Chronic Diseases.</title>
        <authorList>
            <person name="Tisza M.J."/>
            <person name="Buck C.B."/>
        </authorList>
    </citation>
    <scope>NUCLEOTIDE SEQUENCE</scope>
    <source>
        <strain evidence="1">Ctt4r3</strain>
    </source>
</reference>
<proteinExistence type="predicted"/>
<organism evidence="1">
    <name type="scientific">CrAss-like virus sp. ctt4r3</name>
    <dbReference type="NCBI Taxonomy" id="2823619"/>
    <lineage>
        <taxon>Viruses</taxon>
        <taxon>Duplodnaviria</taxon>
        <taxon>Heunggongvirae</taxon>
        <taxon>Uroviricota</taxon>
        <taxon>Caudoviricetes</taxon>
        <taxon>Crassvirales</taxon>
    </lineage>
</organism>
<sequence>MPYIITKANENNKIGRMGKGKKISYIQTIVVNGDERNKCRPVYRTTIIHKNDGK</sequence>
<evidence type="ECO:0000313" key="1">
    <source>
        <dbReference type="EMBL" id="DAD65873.1"/>
    </source>
</evidence>
<dbReference type="EMBL" id="BK014649">
    <property type="protein sequence ID" value="DAD65873.1"/>
    <property type="molecule type" value="Genomic_DNA"/>
</dbReference>
<name>A0A8S5L7J8_9CAUD</name>
<accession>A0A8S5L7J8</accession>
<protein>
    <submittedName>
        <fullName evidence="1">Uncharacterized protein</fullName>
    </submittedName>
</protein>